<dbReference type="Proteomes" id="UP000070058">
    <property type="component" value="Unassembled WGS sequence"/>
</dbReference>
<reference evidence="2" key="1">
    <citation type="submission" date="2016-02" db="EMBL/GenBank/DDBJ databases">
        <authorList>
            <person name="Sanders J.G."/>
            <person name="Lin J.Y."/>
            <person name="Wertz J.T."/>
            <person name="Russell J.A."/>
            <person name="Moreau C.S."/>
            <person name="Powell S."/>
        </authorList>
    </citation>
    <scope>NUCLEOTIDE SEQUENCE [LARGE SCALE GENOMIC DNA]</scope>
    <source>
        <strain evidence="2">CAG34</strain>
    </source>
</reference>
<keyword evidence="2" id="KW-1185">Reference proteome</keyword>
<accession>A0A139SKV3</accession>
<dbReference type="EMBL" id="LSZQ01000052">
    <property type="protein sequence ID" value="KXU35124.1"/>
    <property type="molecule type" value="Genomic_DNA"/>
</dbReference>
<name>A0A139SKV3_9BACT</name>
<organism evidence="1 2">
    <name type="scientific">Cephaloticoccus primus</name>
    <dbReference type="NCBI Taxonomy" id="1548207"/>
    <lineage>
        <taxon>Bacteria</taxon>
        <taxon>Pseudomonadati</taxon>
        <taxon>Verrucomicrobiota</taxon>
        <taxon>Opitutia</taxon>
        <taxon>Opitutales</taxon>
        <taxon>Opitutaceae</taxon>
        <taxon>Cephaloticoccus</taxon>
    </lineage>
</organism>
<evidence type="ECO:0000313" key="2">
    <source>
        <dbReference type="Proteomes" id="UP000070058"/>
    </source>
</evidence>
<evidence type="ECO:0000313" key="1">
    <source>
        <dbReference type="EMBL" id="KXU35124.1"/>
    </source>
</evidence>
<sequence>MREAARLRDVGLLISIELAIVRGDLLRYANSKGMRASLRAALEELLAVEVHLGYVADKARYAIIDRAHSLKQKRVNGFPKDDARTALASHIGRLGNMDKSRLEEEEKDLVDARRAAMKVAEECYTALQEQMLGKQQQA</sequence>
<protein>
    <submittedName>
        <fullName evidence="1">Uncharacterized protein</fullName>
    </submittedName>
</protein>
<dbReference type="AlphaFoldDB" id="A0A139SKV3"/>
<proteinExistence type="predicted"/>
<gene>
    <name evidence="1" type="ORF">AXK11_07155</name>
</gene>
<comment type="caution">
    <text evidence="1">The sequence shown here is derived from an EMBL/GenBank/DDBJ whole genome shotgun (WGS) entry which is preliminary data.</text>
</comment>